<evidence type="ECO:0000313" key="9">
    <source>
        <dbReference type="Proteomes" id="UP000759131"/>
    </source>
</evidence>
<dbReference type="OrthoDB" id="263283at2759"/>
<accession>A0A7R9QP23</accession>
<evidence type="ECO:0000259" key="7">
    <source>
        <dbReference type="Pfam" id="PF11380"/>
    </source>
</evidence>
<evidence type="ECO:0000313" key="8">
    <source>
        <dbReference type="EMBL" id="CAD7651379.1"/>
    </source>
</evidence>
<dbReference type="AlphaFoldDB" id="A0A7R9QP23"/>
<protein>
    <submittedName>
        <fullName evidence="8">Uncharacterized protein</fullName>
    </submittedName>
</protein>
<evidence type="ECO:0000256" key="5">
    <source>
        <dbReference type="ARBA" id="ARBA00023180"/>
    </source>
</evidence>
<comment type="similarity">
    <text evidence="1">Belongs to the stealth family.</text>
</comment>
<sequence>TNIANTTSDTLQDLSDSRFADNQELRYSLRSLEKNANWIRHVFIVTNGQIPNWLNLENPRVSVVTHEEIFTNKSHLPSFSSPAIESHLHQIPGLSKRFLYLNDDILLGRPIYPEDFYTNSRGYKVYLSWPVPNCADGCPMNWLKDGYCDQPCNKSQCLWDG</sequence>
<dbReference type="GO" id="GO:0046835">
    <property type="term" value="P:carbohydrate phosphorylation"/>
    <property type="evidence" value="ECO:0007669"/>
    <property type="project" value="TreeGrafter"/>
</dbReference>
<organism evidence="8">
    <name type="scientific">Medioppia subpectinata</name>
    <dbReference type="NCBI Taxonomy" id="1979941"/>
    <lineage>
        <taxon>Eukaryota</taxon>
        <taxon>Metazoa</taxon>
        <taxon>Ecdysozoa</taxon>
        <taxon>Arthropoda</taxon>
        <taxon>Chelicerata</taxon>
        <taxon>Arachnida</taxon>
        <taxon>Acari</taxon>
        <taxon>Acariformes</taxon>
        <taxon>Sarcoptiformes</taxon>
        <taxon>Oribatida</taxon>
        <taxon>Brachypylina</taxon>
        <taxon>Oppioidea</taxon>
        <taxon>Oppiidae</taxon>
        <taxon>Medioppia</taxon>
    </lineage>
</organism>
<feature type="non-terminal residue" evidence="8">
    <location>
        <position position="161"/>
    </location>
</feature>
<dbReference type="EMBL" id="OC911887">
    <property type="protein sequence ID" value="CAD7651379.1"/>
    <property type="molecule type" value="Genomic_DNA"/>
</dbReference>
<dbReference type="PANTHER" id="PTHR24045:SF0">
    <property type="entry name" value="N-ACETYLGLUCOSAMINE-1-PHOSPHOTRANSFERASE SUBUNITS ALPHA_BETA"/>
    <property type="match status" value="1"/>
</dbReference>
<evidence type="ECO:0000256" key="2">
    <source>
        <dbReference type="ARBA" id="ARBA00022679"/>
    </source>
</evidence>
<keyword evidence="3" id="KW-0677">Repeat</keyword>
<dbReference type="GO" id="GO:0005794">
    <property type="term" value="C:Golgi apparatus"/>
    <property type="evidence" value="ECO:0007669"/>
    <property type="project" value="TreeGrafter"/>
</dbReference>
<dbReference type="Pfam" id="PF00066">
    <property type="entry name" value="Notch"/>
    <property type="match status" value="1"/>
</dbReference>
<keyword evidence="4" id="KW-1015">Disulfide bond</keyword>
<dbReference type="InterPro" id="IPR047141">
    <property type="entry name" value="Stealth"/>
</dbReference>
<dbReference type="GO" id="GO:0016256">
    <property type="term" value="P:N-glycan processing to lysosome"/>
    <property type="evidence" value="ECO:0007669"/>
    <property type="project" value="TreeGrafter"/>
</dbReference>
<feature type="non-terminal residue" evidence="8">
    <location>
        <position position="1"/>
    </location>
</feature>
<dbReference type="PANTHER" id="PTHR24045">
    <property type="match status" value="1"/>
</dbReference>
<dbReference type="Gene3D" id="3.30.300.320">
    <property type="match status" value="1"/>
</dbReference>
<evidence type="ECO:0000256" key="3">
    <source>
        <dbReference type="ARBA" id="ARBA00022737"/>
    </source>
</evidence>
<feature type="domain" description="Stealth protein CR2 conserved region 2" evidence="7">
    <location>
        <begin position="18"/>
        <end position="122"/>
    </location>
</feature>
<name>A0A7R9QP23_9ACAR</name>
<reference evidence="8" key="1">
    <citation type="submission" date="2020-11" db="EMBL/GenBank/DDBJ databases">
        <authorList>
            <person name="Tran Van P."/>
        </authorList>
    </citation>
    <scope>NUCLEOTIDE SEQUENCE</scope>
</reference>
<evidence type="ECO:0000259" key="6">
    <source>
        <dbReference type="Pfam" id="PF00066"/>
    </source>
</evidence>
<dbReference type="InterPro" id="IPR000800">
    <property type="entry name" value="Notch_dom"/>
</dbReference>
<keyword evidence="9" id="KW-1185">Reference proteome</keyword>
<evidence type="ECO:0000256" key="1">
    <source>
        <dbReference type="ARBA" id="ARBA00007583"/>
    </source>
</evidence>
<keyword evidence="5" id="KW-0325">Glycoprotein</keyword>
<dbReference type="EMBL" id="CAJPIZ010057312">
    <property type="protein sequence ID" value="CAG2123385.1"/>
    <property type="molecule type" value="Genomic_DNA"/>
</dbReference>
<feature type="domain" description="LNR" evidence="6">
    <location>
        <begin position="132"/>
        <end position="161"/>
    </location>
</feature>
<proteinExistence type="inferred from homology"/>
<dbReference type="InterPro" id="IPR021520">
    <property type="entry name" value="Stealth_CR2"/>
</dbReference>
<evidence type="ECO:0000256" key="4">
    <source>
        <dbReference type="ARBA" id="ARBA00023157"/>
    </source>
</evidence>
<dbReference type="Proteomes" id="UP000759131">
    <property type="component" value="Unassembled WGS sequence"/>
</dbReference>
<dbReference type="Pfam" id="PF11380">
    <property type="entry name" value="Stealth_CR2"/>
    <property type="match status" value="1"/>
</dbReference>
<dbReference type="GO" id="GO:0003976">
    <property type="term" value="F:UDP-N-acetylglucosamine-lysosomal-enzyme N-acetylglucosaminephosphotransferase activity"/>
    <property type="evidence" value="ECO:0007669"/>
    <property type="project" value="TreeGrafter"/>
</dbReference>
<gene>
    <name evidence="8" type="ORF">OSB1V03_LOCUS23330</name>
</gene>
<keyword evidence="2" id="KW-0808">Transferase</keyword>